<keyword evidence="9" id="KW-0503">Monooxygenase</keyword>
<evidence type="ECO:0000256" key="8">
    <source>
        <dbReference type="PIRSR" id="PIRSR602401-1"/>
    </source>
</evidence>
<dbReference type="PRINTS" id="PR00385">
    <property type="entry name" value="P450"/>
</dbReference>
<dbReference type="GO" id="GO:0016709">
    <property type="term" value="F:oxidoreductase activity, acting on paired donors, with incorporation or reduction of molecular oxygen, NAD(P)H as one donor, and incorporation of one atom of oxygen"/>
    <property type="evidence" value="ECO:0000318"/>
    <property type="project" value="GO_Central"/>
</dbReference>
<dbReference type="InterPro" id="IPR036396">
    <property type="entry name" value="Cyt_P450_sf"/>
</dbReference>
<dbReference type="OMA" id="NWHEPER"/>
<keyword evidence="4" id="KW-0812">Transmembrane</keyword>
<keyword evidence="8 9" id="KW-0408">Iron</keyword>
<evidence type="ECO:0000256" key="2">
    <source>
        <dbReference type="ARBA" id="ARBA00004167"/>
    </source>
</evidence>
<dbReference type="PROSITE" id="PS00086">
    <property type="entry name" value="CYTOCHROME_P450"/>
    <property type="match status" value="1"/>
</dbReference>
<dbReference type="Gene3D" id="1.10.630.10">
    <property type="entry name" value="Cytochrome P450"/>
    <property type="match status" value="2"/>
</dbReference>
<reference evidence="10 11" key="1">
    <citation type="journal article" date="2013" name="Genome Biol.">
        <title>The genome sequence of the most widely cultivated cacao type and its use to identify candidate genes regulating pod color.</title>
        <authorList>
            <person name="Motamayor J.C."/>
            <person name="Mockaitis K."/>
            <person name="Schmutz J."/>
            <person name="Haiminen N."/>
            <person name="Iii D.L."/>
            <person name="Cornejo O."/>
            <person name="Findley S.D."/>
            <person name="Zheng P."/>
            <person name="Utro F."/>
            <person name="Royaert S."/>
            <person name="Saski C."/>
            <person name="Jenkins J."/>
            <person name="Podicheti R."/>
            <person name="Zhao M."/>
            <person name="Scheffler B.E."/>
            <person name="Stack J.C."/>
            <person name="Feltus F.A."/>
            <person name="Mustiga G.M."/>
            <person name="Amores F."/>
            <person name="Phillips W."/>
            <person name="Marelli J.P."/>
            <person name="May G.D."/>
            <person name="Shapiro H."/>
            <person name="Ma J."/>
            <person name="Bustamante C.D."/>
            <person name="Schnell R.J."/>
            <person name="Main D."/>
            <person name="Gilbert D."/>
            <person name="Parida L."/>
            <person name="Kuhn D.N."/>
        </authorList>
    </citation>
    <scope>NUCLEOTIDE SEQUENCE [LARGE SCALE GENOMIC DNA]</scope>
    <source>
        <strain evidence="11">cv. Matina 1-6</strain>
    </source>
</reference>
<evidence type="ECO:0000313" key="11">
    <source>
        <dbReference type="Proteomes" id="UP000026915"/>
    </source>
</evidence>
<dbReference type="InterPro" id="IPR001128">
    <property type="entry name" value="Cyt_P450"/>
</dbReference>
<evidence type="ECO:0000256" key="1">
    <source>
        <dbReference type="ARBA" id="ARBA00001971"/>
    </source>
</evidence>
<evidence type="ECO:0000256" key="4">
    <source>
        <dbReference type="ARBA" id="ARBA00022692"/>
    </source>
</evidence>
<dbReference type="Pfam" id="PF00067">
    <property type="entry name" value="p450"/>
    <property type="match status" value="2"/>
</dbReference>
<keyword evidence="9" id="KW-0560">Oxidoreductase</keyword>
<dbReference type="Gramene" id="EOY10246">
    <property type="protein sequence ID" value="EOY10246"/>
    <property type="gene ID" value="TCM_025622"/>
</dbReference>
<evidence type="ECO:0000256" key="7">
    <source>
        <dbReference type="ARBA" id="ARBA00023136"/>
    </source>
</evidence>
<dbReference type="Proteomes" id="UP000026915">
    <property type="component" value="Chromosome 5"/>
</dbReference>
<name>A0A061EZN2_THECC</name>
<accession>A0A061EZN2</accession>
<keyword evidence="5 8" id="KW-0479">Metal-binding</keyword>
<dbReference type="AlphaFoldDB" id="A0A061EZN2"/>
<dbReference type="InterPro" id="IPR002401">
    <property type="entry name" value="Cyt_P450_E_grp-I"/>
</dbReference>
<evidence type="ECO:0000256" key="3">
    <source>
        <dbReference type="ARBA" id="ARBA00022617"/>
    </source>
</evidence>
<keyword evidence="11" id="KW-1185">Reference proteome</keyword>
<evidence type="ECO:0000256" key="9">
    <source>
        <dbReference type="RuleBase" id="RU000461"/>
    </source>
</evidence>
<evidence type="ECO:0000313" key="10">
    <source>
        <dbReference type="EMBL" id="EOY10246.1"/>
    </source>
</evidence>
<dbReference type="CDD" id="cd11075">
    <property type="entry name" value="CYP77_89"/>
    <property type="match status" value="1"/>
</dbReference>
<dbReference type="SUPFAM" id="SSF48264">
    <property type="entry name" value="Cytochrome P450"/>
    <property type="match status" value="1"/>
</dbReference>
<protein>
    <submittedName>
        <fullName evidence="10">Cytochrome P450, family 87, subfamily A, polypeptide 6, putative</fullName>
    </submittedName>
</protein>
<comment type="cofactor">
    <cofactor evidence="1 8">
        <name>heme</name>
        <dbReference type="ChEBI" id="CHEBI:30413"/>
    </cofactor>
</comment>
<dbReference type="GO" id="GO:0020037">
    <property type="term" value="F:heme binding"/>
    <property type="evidence" value="ECO:0007669"/>
    <property type="project" value="InterPro"/>
</dbReference>
<dbReference type="HOGENOM" id="CLU_001570_4_0_1"/>
<dbReference type="InterPro" id="IPR017972">
    <property type="entry name" value="Cyt_P450_CS"/>
</dbReference>
<organism evidence="10 11">
    <name type="scientific">Theobroma cacao</name>
    <name type="common">Cacao</name>
    <name type="synonym">Cocoa</name>
    <dbReference type="NCBI Taxonomy" id="3641"/>
    <lineage>
        <taxon>Eukaryota</taxon>
        <taxon>Viridiplantae</taxon>
        <taxon>Streptophyta</taxon>
        <taxon>Embryophyta</taxon>
        <taxon>Tracheophyta</taxon>
        <taxon>Spermatophyta</taxon>
        <taxon>Magnoliopsida</taxon>
        <taxon>eudicotyledons</taxon>
        <taxon>Gunneridae</taxon>
        <taxon>Pentapetalae</taxon>
        <taxon>rosids</taxon>
        <taxon>malvids</taxon>
        <taxon>Malvales</taxon>
        <taxon>Malvaceae</taxon>
        <taxon>Byttnerioideae</taxon>
        <taxon>Theobroma</taxon>
    </lineage>
</organism>
<evidence type="ECO:0000256" key="6">
    <source>
        <dbReference type="ARBA" id="ARBA00022989"/>
    </source>
</evidence>
<dbReference type="eggNOG" id="KOG0156">
    <property type="taxonomic scope" value="Eukaryota"/>
</dbReference>
<feature type="binding site" description="axial binding residue" evidence="8">
    <location>
        <position position="419"/>
    </location>
    <ligand>
        <name>heme</name>
        <dbReference type="ChEBI" id="CHEBI:30413"/>
    </ligand>
    <ligandPart>
        <name>Fe</name>
        <dbReference type="ChEBI" id="CHEBI:18248"/>
    </ligandPart>
</feature>
<gene>
    <name evidence="10" type="ORF">TCM_025622</name>
</gene>
<dbReference type="PANTHER" id="PTHR24298">
    <property type="entry name" value="FLAVONOID 3'-MONOOXYGENASE-RELATED"/>
    <property type="match status" value="1"/>
</dbReference>
<dbReference type="PANTHER" id="PTHR24298:SF800">
    <property type="entry name" value="CYTOCHROME P450 89A2-RELATED"/>
    <property type="match status" value="1"/>
</dbReference>
<sequence length="466" mass="53551">METWLIIISSLCIPAILKAVFNLLYPSRRPTHNLPPSPFTFPIIESLSWLPKTFADLEPILRDLHPKFGPMVGIGPHPAIFISDRFLIHQALVQNGAVLADRPPALIACRIINSNQRTIDTTVYGLTWRVLRRNLTAEILNHSRVKSYSHGRKLVLQILKEKLSVKAGEAVLVVNYLRYAMCCLLVLKCFGDKLDESQMKKIKVAQHCVLLNVEVFNEINFWPKVTKILFCKKWKYIFQIHKNQEDLLIPLIKARKKVKKENLSKEKEDKKIEDKEEHIVSYVDTLLDLKLHEEKRKLDEVEMVSLCSEFLNVGTDTTSTALHWITAVILEGQRGQPLAHFVLPHRVTEDVVLNNFLVPRKGTVNFYIAEMGWDPKVWEDPMAFRPDRFLNSDGGEEVFDLTGRKEIKMIPFGAGRRICPAYGLAMLHLEYFVANLVLSFEWKAVDGDDIDLSEKQEFTMVMKNPL</sequence>
<evidence type="ECO:0000256" key="5">
    <source>
        <dbReference type="ARBA" id="ARBA00022723"/>
    </source>
</evidence>
<comment type="similarity">
    <text evidence="9">Belongs to the cytochrome P450 family.</text>
</comment>
<proteinExistence type="inferred from homology"/>
<dbReference type="PRINTS" id="PR00463">
    <property type="entry name" value="EP450I"/>
</dbReference>
<dbReference type="GO" id="GO:0016020">
    <property type="term" value="C:membrane"/>
    <property type="evidence" value="ECO:0000318"/>
    <property type="project" value="GO_Central"/>
</dbReference>
<comment type="subcellular location">
    <subcellularLocation>
        <location evidence="2">Membrane</location>
        <topology evidence="2">Single-pass membrane protein</topology>
    </subcellularLocation>
</comment>
<keyword evidence="6" id="KW-1133">Transmembrane helix</keyword>
<keyword evidence="3 8" id="KW-0349">Heme</keyword>
<dbReference type="GO" id="GO:0005506">
    <property type="term" value="F:iron ion binding"/>
    <property type="evidence" value="ECO:0007669"/>
    <property type="project" value="InterPro"/>
</dbReference>
<dbReference type="EMBL" id="CM001883">
    <property type="protein sequence ID" value="EOY10246.1"/>
    <property type="molecule type" value="Genomic_DNA"/>
</dbReference>
<dbReference type="InterPro" id="IPR051103">
    <property type="entry name" value="Plant_metabolite_P450s"/>
</dbReference>
<dbReference type="InParanoid" id="A0A061EZN2"/>
<keyword evidence="7" id="KW-0472">Membrane</keyword>